<dbReference type="InterPro" id="IPR049804">
    <property type="entry name" value="Choice_anch_L"/>
</dbReference>
<keyword evidence="3" id="KW-0998">Cell outer membrane</keyword>
<dbReference type="GO" id="GO:0009279">
    <property type="term" value="C:cell outer membrane"/>
    <property type="evidence" value="ECO:0007669"/>
    <property type="project" value="UniProtKB-SubCell"/>
</dbReference>
<dbReference type="PANTHER" id="PTHR30329">
    <property type="entry name" value="STATOR ELEMENT OF FLAGELLAR MOTOR COMPLEX"/>
    <property type="match status" value="1"/>
</dbReference>
<evidence type="ECO:0000256" key="2">
    <source>
        <dbReference type="ARBA" id="ARBA00023136"/>
    </source>
</evidence>
<dbReference type="Pfam" id="PF00691">
    <property type="entry name" value="OmpA"/>
    <property type="match status" value="1"/>
</dbReference>
<evidence type="ECO:0000256" key="4">
    <source>
        <dbReference type="PROSITE-ProRule" id="PRU00473"/>
    </source>
</evidence>
<dbReference type="InterPro" id="IPR036737">
    <property type="entry name" value="OmpA-like_sf"/>
</dbReference>
<dbReference type="PANTHER" id="PTHR30329:SF21">
    <property type="entry name" value="LIPOPROTEIN YIAD-RELATED"/>
    <property type="match status" value="1"/>
</dbReference>
<dbReference type="EMBL" id="CP013118">
    <property type="protein sequence ID" value="ALO14388.1"/>
    <property type="molecule type" value="Genomic_DNA"/>
</dbReference>
<dbReference type="RefSeq" id="WP_057951938.1">
    <property type="nucleotide sequence ID" value="NZ_CP013118.1"/>
</dbReference>
<evidence type="ECO:0000256" key="1">
    <source>
        <dbReference type="ARBA" id="ARBA00004442"/>
    </source>
</evidence>
<name>A0A0S2HWQ3_9BACT</name>
<evidence type="ECO:0000313" key="7">
    <source>
        <dbReference type="Proteomes" id="UP000064893"/>
    </source>
</evidence>
<proteinExistence type="predicted"/>
<dbReference type="Gene3D" id="3.30.1330.60">
    <property type="entry name" value="OmpA-like domain"/>
    <property type="match status" value="1"/>
</dbReference>
<dbReference type="STRING" id="1307839.L21SP5_00716"/>
<evidence type="ECO:0000313" key="6">
    <source>
        <dbReference type="EMBL" id="ALO14388.1"/>
    </source>
</evidence>
<dbReference type="InterPro" id="IPR006665">
    <property type="entry name" value="OmpA-like"/>
</dbReference>
<dbReference type="CDD" id="cd07185">
    <property type="entry name" value="OmpA_C-like"/>
    <property type="match status" value="1"/>
</dbReference>
<dbReference type="InterPro" id="IPR006664">
    <property type="entry name" value="OMP_bac"/>
</dbReference>
<dbReference type="PRINTS" id="PR01021">
    <property type="entry name" value="OMPADOMAIN"/>
</dbReference>
<reference evidence="6 7" key="1">
    <citation type="submission" date="2015-11" db="EMBL/GenBank/DDBJ databases">
        <title>Description and complete genome sequence of a novel strain predominating in hypersaline microbial mats and representing a new family of the Bacteriodetes phylum.</title>
        <authorList>
            <person name="Spring S."/>
            <person name="Bunk B."/>
            <person name="Sproer C."/>
            <person name="Klenk H.-P."/>
        </authorList>
    </citation>
    <scope>NUCLEOTIDE SEQUENCE [LARGE SCALE GENOMIC DNA]</scope>
    <source>
        <strain evidence="6 7">L21-Spi-D4</strain>
    </source>
</reference>
<comment type="subcellular location">
    <subcellularLocation>
        <location evidence="1">Cell outer membrane</location>
    </subcellularLocation>
</comment>
<dbReference type="KEGG" id="blq:L21SP5_00716"/>
<gene>
    <name evidence="6" type="primary">yiaD_2</name>
    <name evidence="6" type="ORF">L21SP5_00716</name>
</gene>
<protein>
    <submittedName>
        <fullName evidence="6">Inner membrane lipoprotein YiaD</fullName>
    </submittedName>
</protein>
<evidence type="ECO:0000256" key="3">
    <source>
        <dbReference type="ARBA" id="ARBA00023237"/>
    </source>
</evidence>
<dbReference type="AlphaFoldDB" id="A0A0S2HWQ3"/>
<keyword evidence="6" id="KW-0449">Lipoprotein</keyword>
<dbReference type="Proteomes" id="UP000064893">
    <property type="component" value="Chromosome"/>
</dbReference>
<keyword evidence="2 4" id="KW-0472">Membrane</keyword>
<keyword evidence="7" id="KW-1185">Reference proteome</keyword>
<dbReference type="PROSITE" id="PS51123">
    <property type="entry name" value="OMPA_2"/>
    <property type="match status" value="1"/>
</dbReference>
<evidence type="ECO:0000259" key="5">
    <source>
        <dbReference type="PROSITE" id="PS51123"/>
    </source>
</evidence>
<feature type="domain" description="OmpA-like" evidence="5">
    <location>
        <begin position="296"/>
        <end position="413"/>
    </location>
</feature>
<organism evidence="6 7">
    <name type="scientific">Salinivirga cyanobacteriivorans</name>
    <dbReference type="NCBI Taxonomy" id="1307839"/>
    <lineage>
        <taxon>Bacteria</taxon>
        <taxon>Pseudomonadati</taxon>
        <taxon>Bacteroidota</taxon>
        <taxon>Bacteroidia</taxon>
        <taxon>Bacteroidales</taxon>
        <taxon>Salinivirgaceae</taxon>
        <taxon>Salinivirga</taxon>
    </lineage>
</organism>
<dbReference type="SUPFAM" id="SSF103088">
    <property type="entry name" value="OmpA-like"/>
    <property type="match status" value="1"/>
</dbReference>
<dbReference type="InterPro" id="IPR050330">
    <property type="entry name" value="Bact_OuterMem_StrucFunc"/>
</dbReference>
<accession>A0A0S2HWQ3</accession>
<dbReference type="NCBIfam" id="NF038133">
    <property type="entry name" value="choice_anch_L"/>
    <property type="match status" value="1"/>
</dbReference>
<sequence length="416" mass="47322">MIRFAVITLLLFFTLNTSAQLWVRYHFTPDELVREKLTKPNSGVKILNVNYYGSRHSIAYFNNNTPGFNVKRGVLLTTGYARNVSAPNRTGNSGAPMGYPGDRDLSRLVNNRTNDAAVLTIEFIPYADSVQFSYFFGSEEYPEYVNKGVNDVFAFFIRKSDDMEYQNLAQLKDGTPVTVDNINNRKNSAFYIPNTYFTGYDYQAMQDDPVKSYRAQEFTFDGFTTELVAAAKVEPYVKYELKIAIADVGDDLYDSGVFLEQGSFEAPEFEKLSIHEVEWNLEKMKESFQDKINLSYEQDTLVVTSHIGFEFNKHDISSEYNNFLTHLAKIMKDTRGVVLNINGHTDSVGTNTYNFNLSRKRALSIANFLVNQGVARSRMQTYGFGSTKPIAPDSTEAGRAKNRRVEFHIIQSTEKN</sequence>
<dbReference type="OrthoDB" id="1652165at2"/>